<organism evidence="2 3">
    <name type="scientific">Patulibacter brassicae</name>
    <dbReference type="NCBI Taxonomy" id="1705717"/>
    <lineage>
        <taxon>Bacteria</taxon>
        <taxon>Bacillati</taxon>
        <taxon>Actinomycetota</taxon>
        <taxon>Thermoleophilia</taxon>
        <taxon>Solirubrobacterales</taxon>
        <taxon>Patulibacteraceae</taxon>
        <taxon>Patulibacter</taxon>
    </lineage>
</organism>
<feature type="compositionally biased region" description="Low complexity" evidence="1">
    <location>
        <begin position="68"/>
        <end position="80"/>
    </location>
</feature>
<sequence length="80" mass="7846">MCIQCAAGAMTAVAGATGSRIWLQARFPALADRRVGLVLRRGILVAGVLAAGLVGPAAHGSDPPPKAAAPSATLASATAR</sequence>
<accession>A0ABU4VEJ1</accession>
<dbReference type="Proteomes" id="UP001277761">
    <property type="component" value="Unassembled WGS sequence"/>
</dbReference>
<dbReference type="RefSeq" id="WP_319952370.1">
    <property type="nucleotide sequence ID" value="NZ_JAXAVX010000001.1"/>
</dbReference>
<comment type="caution">
    <text evidence="2">The sequence shown here is derived from an EMBL/GenBank/DDBJ whole genome shotgun (WGS) entry which is preliminary data.</text>
</comment>
<evidence type="ECO:0000256" key="1">
    <source>
        <dbReference type="SAM" id="MobiDB-lite"/>
    </source>
</evidence>
<name>A0ABU4VEJ1_9ACTN</name>
<feature type="region of interest" description="Disordered" evidence="1">
    <location>
        <begin position="57"/>
        <end position="80"/>
    </location>
</feature>
<evidence type="ECO:0000313" key="2">
    <source>
        <dbReference type="EMBL" id="MDX8150218.1"/>
    </source>
</evidence>
<reference evidence="2 3" key="1">
    <citation type="submission" date="2023-11" db="EMBL/GenBank/DDBJ databases">
        <authorList>
            <person name="Xu M."/>
            <person name="Jiang T."/>
        </authorList>
    </citation>
    <scope>NUCLEOTIDE SEQUENCE [LARGE SCALE GENOMIC DNA]</scope>
    <source>
        <strain evidence="2 3">SD</strain>
    </source>
</reference>
<evidence type="ECO:0000313" key="3">
    <source>
        <dbReference type="Proteomes" id="UP001277761"/>
    </source>
</evidence>
<dbReference type="EMBL" id="JAXAVX010000001">
    <property type="protein sequence ID" value="MDX8150218.1"/>
    <property type="molecule type" value="Genomic_DNA"/>
</dbReference>
<protein>
    <submittedName>
        <fullName evidence="2">Uncharacterized protein</fullName>
    </submittedName>
</protein>
<keyword evidence="3" id="KW-1185">Reference proteome</keyword>
<proteinExistence type="predicted"/>
<gene>
    <name evidence="2" type="ORF">SK069_01305</name>
</gene>